<keyword evidence="1" id="KW-1133">Transmembrane helix</keyword>
<gene>
    <name evidence="2" type="ORF">Pla52n_28140</name>
</gene>
<dbReference type="OrthoDB" id="286801at2"/>
<evidence type="ECO:0000313" key="2">
    <source>
        <dbReference type="EMBL" id="TWU04770.1"/>
    </source>
</evidence>
<organism evidence="2 3">
    <name type="scientific">Stieleria varia</name>
    <dbReference type="NCBI Taxonomy" id="2528005"/>
    <lineage>
        <taxon>Bacteria</taxon>
        <taxon>Pseudomonadati</taxon>
        <taxon>Planctomycetota</taxon>
        <taxon>Planctomycetia</taxon>
        <taxon>Pirellulales</taxon>
        <taxon>Pirellulaceae</taxon>
        <taxon>Stieleria</taxon>
    </lineage>
</organism>
<dbReference type="EMBL" id="SJPN01000003">
    <property type="protein sequence ID" value="TWU04770.1"/>
    <property type="molecule type" value="Genomic_DNA"/>
</dbReference>
<dbReference type="AlphaFoldDB" id="A0A5C6AYM1"/>
<protein>
    <submittedName>
        <fullName evidence="2">Uncharacterized protein</fullName>
    </submittedName>
</protein>
<sequence length="313" mass="35153">MNEDEQLKRDQLRDSWVESLLTSAVAPQDYADHVARAMKRINEPESTHGANVPRSPRKSMRWGAIALAASVLIALSFVLDSNGTSAKAMAAVQRSLHVAAEQMTRKYLLQVQYRSPTGYEPQIDNELYVQGHDCFTLRHPGLLPGSSFWLGKNETDEWVVPPIGPVRIGSGTVLSRWLALHQQLDTPYLHVTTLLTRMSQGYRLEELSDEVVTLPDGTKVACQHIRAELEVTDEPNAPDMIELWVSRETGIAIRIVVRWNLADGQAGRESVALTFQSDEPSLSDEWFTPEAHYQGSRVIMRIDSLGQPRFERP</sequence>
<accession>A0A5C6AYM1</accession>
<keyword evidence="1" id="KW-0812">Transmembrane</keyword>
<dbReference type="Proteomes" id="UP000320176">
    <property type="component" value="Unassembled WGS sequence"/>
</dbReference>
<feature type="transmembrane region" description="Helical" evidence="1">
    <location>
        <begin position="62"/>
        <end position="79"/>
    </location>
</feature>
<dbReference type="RefSeq" id="WP_146520133.1">
    <property type="nucleotide sequence ID" value="NZ_CP151726.1"/>
</dbReference>
<name>A0A5C6AYM1_9BACT</name>
<comment type="caution">
    <text evidence="2">The sequence shown here is derived from an EMBL/GenBank/DDBJ whole genome shotgun (WGS) entry which is preliminary data.</text>
</comment>
<keyword evidence="3" id="KW-1185">Reference proteome</keyword>
<proteinExistence type="predicted"/>
<reference evidence="2 3" key="1">
    <citation type="submission" date="2019-02" db="EMBL/GenBank/DDBJ databases">
        <title>Deep-cultivation of Planctomycetes and their phenomic and genomic characterization uncovers novel biology.</title>
        <authorList>
            <person name="Wiegand S."/>
            <person name="Jogler M."/>
            <person name="Boedeker C."/>
            <person name="Pinto D."/>
            <person name="Vollmers J."/>
            <person name="Rivas-Marin E."/>
            <person name="Kohn T."/>
            <person name="Peeters S.H."/>
            <person name="Heuer A."/>
            <person name="Rast P."/>
            <person name="Oberbeckmann S."/>
            <person name="Bunk B."/>
            <person name="Jeske O."/>
            <person name="Meyerdierks A."/>
            <person name="Storesund J.E."/>
            <person name="Kallscheuer N."/>
            <person name="Luecker S."/>
            <person name="Lage O.M."/>
            <person name="Pohl T."/>
            <person name="Merkel B.J."/>
            <person name="Hornburger P."/>
            <person name="Mueller R.-W."/>
            <person name="Bruemmer F."/>
            <person name="Labrenz M."/>
            <person name="Spormann A.M."/>
            <person name="Op Den Camp H."/>
            <person name="Overmann J."/>
            <person name="Amann R."/>
            <person name="Jetten M.S.M."/>
            <person name="Mascher T."/>
            <person name="Medema M.H."/>
            <person name="Devos D.P."/>
            <person name="Kaster A.-K."/>
            <person name="Ovreas L."/>
            <person name="Rohde M."/>
            <person name="Galperin M.Y."/>
            <person name="Jogler C."/>
        </authorList>
    </citation>
    <scope>NUCLEOTIDE SEQUENCE [LARGE SCALE GENOMIC DNA]</scope>
    <source>
        <strain evidence="2 3">Pla52n</strain>
    </source>
</reference>
<evidence type="ECO:0000256" key="1">
    <source>
        <dbReference type="SAM" id="Phobius"/>
    </source>
</evidence>
<evidence type="ECO:0000313" key="3">
    <source>
        <dbReference type="Proteomes" id="UP000320176"/>
    </source>
</evidence>
<keyword evidence="1" id="KW-0472">Membrane</keyword>